<dbReference type="CDD" id="cd05403">
    <property type="entry name" value="NT_KNTase_like"/>
    <property type="match status" value="1"/>
</dbReference>
<dbReference type="EMBL" id="CP108195">
    <property type="protein sequence ID" value="WTS10782.1"/>
    <property type="molecule type" value="Genomic_DNA"/>
</dbReference>
<reference evidence="2" key="1">
    <citation type="submission" date="2022-10" db="EMBL/GenBank/DDBJ databases">
        <title>The complete genomes of actinobacterial strains from the NBC collection.</title>
        <authorList>
            <person name="Joergensen T.S."/>
            <person name="Alvarez Arevalo M."/>
            <person name="Sterndorff E.B."/>
            <person name="Faurdal D."/>
            <person name="Vuksanovic O."/>
            <person name="Mourched A.-S."/>
            <person name="Charusanti P."/>
            <person name="Shaw S."/>
            <person name="Blin K."/>
            <person name="Weber T."/>
        </authorList>
    </citation>
    <scope>NUCLEOTIDE SEQUENCE</scope>
    <source>
        <strain evidence="2">NBC_00119</strain>
    </source>
</reference>
<accession>A0AAU1U2E5</accession>
<dbReference type="GO" id="GO:0016779">
    <property type="term" value="F:nucleotidyltransferase activity"/>
    <property type="evidence" value="ECO:0007669"/>
    <property type="project" value="InterPro"/>
</dbReference>
<name>A0AAU1U2E5_9ACTN</name>
<dbReference type="InterPro" id="IPR043519">
    <property type="entry name" value="NT_sf"/>
</dbReference>
<evidence type="ECO:0000313" key="2">
    <source>
        <dbReference type="EMBL" id="WTS10782.1"/>
    </source>
</evidence>
<sequence length="260" mass="28736">MTTAEEHPAATSDLLARFLTGLREALPAPFSLWAHGSLAGGDYQEGRSDLDLVAVVPHPLKPDEETRLTTLHEGIDAELPLAAHLHCSYMSHGDLDDPDRTHFTWAHREAYARTVTPITRRELHTFGLVLHGAPIASTLPPVDDRTLREYILADLAGYWRPRTGRTELWMEHVWVDLGLMVLARATVTLRDGTLISKAEALAVLTELGAPADVVADIERRRYEGGPADTDPEWLARRAELTLDWLAPALDRTIAAHTTDG</sequence>
<dbReference type="AlphaFoldDB" id="A0AAU1U2E5"/>
<dbReference type="InterPro" id="IPR002934">
    <property type="entry name" value="Polymerase_NTP_transf_dom"/>
</dbReference>
<organism evidence="2">
    <name type="scientific">Streptomyces sp. NBC_00119</name>
    <dbReference type="NCBI Taxonomy" id="2975659"/>
    <lineage>
        <taxon>Bacteria</taxon>
        <taxon>Bacillati</taxon>
        <taxon>Actinomycetota</taxon>
        <taxon>Actinomycetes</taxon>
        <taxon>Kitasatosporales</taxon>
        <taxon>Streptomycetaceae</taxon>
        <taxon>Streptomyces</taxon>
    </lineage>
</organism>
<dbReference type="SUPFAM" id="SSF81301">
    <property type="entry name" value="Nucleotidyltransferase"/>
    <property type="match status" value="1"/>
</dbReference>
<dbReference type="Pfam" id="PF01909">
    <property type="entry name" value="NTP_transf_2"/>
    <property type="match status" value="1"/>
</dbReference>
<feature type="domain" description="Polymerase nucleotidyl transferase" evidence="1">
    <location>
        <begin position="17"/>
        <end position="65"/>
    </location>
</feature>
<gene>
    <name evidence="2" type="ORF">OHU69_06705</name>
</gene>
<protein>
    <submittedName>
        <fullName evidence="2">Nucleotidyltransferase domain-containing protein</fullName>
    </submittedName>
</protein>
<evidence type="ECO:0000259" key="1">
    <source>
        <dbReference type="Pfam" id="PF01909"/>
    </source>
</evidence>
<proteinExistence type="predicted"/>